<gene>
    <name evidence="15" type="primary">MET16</name>
    <name evidence="15" type="ORF">AWJ20_282</name>
</gene>
<dbReference type="PANTHER" id="PTHR46509">
    <property type="entry name" value="PHOSPHOADENOSINE PHOSPHOSULFATE REDUCTASE"/>
    <property type="match status" value="1"/>
</dbReference>
<dbReference type="EC" id="1.8.4.8" evidence="3"/>
<evidence type="ECO:0000256" key="9">
    <source>
        <dbReference type="ARBA" id="ARBA00052536"/>
    </source>
</evidence>
<comment type="pathway">
    <text evidence="1">Sulfur metabolism; hydrogen sulfide biosynthesis; sulfite from sulfate: step 3/3.</text>
</comment>
<dbReference type="RefSeq" id="XP_018734526.1">
    <property type="nucleotide sequence ID" value="XM_018879791.1"/>
</dbReference>
<evidence type="ECO:0000256" key="1">
    <source>
        <dbReference type="ARBA" id="ARBA00004848"/>
    </source>
</evidence>
<dbReference type="NCBIfam" id="TIGR02057">
    <property type="entry name" value="PAPS_reductase"/>
    <property type="match status" value="1"/>
</dbReference>
<proteinExistence type="inferred from homology"/>
<dbReference type="GO" id="GO:0005737">
    <property type="term" value="C:cytoplasm"/>
    <property type="evidence" value="ECO:0007669"/>
    <property type="project" value="TreeGrafter"/>
</dbReference>
<dbReference type="EMBL" id="CP014501">
    <property type="protein sequence ID" value="ANB12049.1"/>
    <property type="molecule type" value="Genomic_DNA"/>
</dbReference>
<dbReference type="GO" id="GO:0004604">
    <property type="term" value="F:phosphoadenylyl-sulfate reductase (thioredoxin) activity"/>
    <property type="evidence" value="ECO:0007669"/>
    <property type="project" value="UniProtKB-EC"/>
</dbReference>
<feature type="region of interest" description="Disordered" evidence="13">
    <location>
        <begin position="1"/>
        <end position="20"/>
    </location>
</feature>
<evidence type="ECO:0000256" key="6">
    <source>
        <dbReference type="ARBA" id="ARBA00023002"/>
    </source>
</evidence>
<dbReference type="HAMAP" id="MF_00063">
    <property type="entry name" value="CysH"/>
    <property type="match status" value="1"/>
</dbReference>
<comment type="catalytic activity">
    <reaction evidence="9">
        <text>[thioredoxin]-disulfide + sulfite + adenosine 3',5'-bisphosphate + 2 H(+) = [thioredoxin]-dithiol + 3'-phosphoadenylyl sulfate</text>
        <dbReference type="Rhea" id="RHEA:11724"/>
        <dbReference type="Rhea" id="RHEA-COMP:10698"/>
        <dbReference type="Rhea" id="RHEA-COMP:10700"/>
        <dbReference type="ChEBI" id="CHEBI:15378"/>
        <dbReference type="ChEBI" id="CHEBI:17359"/>
        <dbReference type="ChEBI" id="CHEBI:29950"/>
        <dbReference type="ChEBI" id="CHEBI:50058"/>
        <dbReference type="ChEBI" id="CHEBI:58339"/>
        <dbReference type="ChEBI" id="CHEBI:58343"/>
        <dbReference type="EC" id="1.8.4.8"/>
    </reaction>
</comment>
<evidence type="ECO:0000256" key="4">
    <source>
        <dbReference type="ARBA" id="ARBA00022605"/>
    </source>
</evidence>
<evidence type="ECO:0000256" key="11">
    <source>
        <dbReference type="ARBA" id="ARBA00082472"/>
    </source>
</evidence>
<evidence type="ECO:0000256" key="2">
    <source>
        <dbReference type="ARBA" id="ARBA00009732"/>
    </source>
</evidence>
<evidence type="ECO:0000256" key="7">
    <source>
        <dbReference type="ARBA" id="ARBA00023167"/>
    </source>
</evidence>
<keyword evidence="16" id="KW-1185">Reference proteome</keyword>
<evidence type="ECO:0000256" key="12">
    <source>
        <dbReference type="ARBA" id="ARBA00082553"/>
    </source>
</evidence>
<reference evidence="15 16" key="1">
    <citation type="submission" date="2016-02" db="EMBL/GenBank/DDBJ databases">
        <title>Complete genome sequence and transcriptome regulation of the pentose utilising yeast Sugiyamaella lignohabitans.</title>
        <authorList>
            <person name="Bellasio M."/>
            <person name="Peymann A."/>
            <person name="Valli M."/>
            <person name="Sipitzky M."/>
            <person name="Graf A."/>
            <person name="Sauer M."/>
            <person name="Marx H."/>
            <person name="Mattanovich D."/>
        </authorList>
    </citation>
    <scope>NUCLEOTIDE SEQUENCE [LARGE SCALE GENOMIC DNA]</scope>
    <source>
        <strain evidence="15 16">CBS 10342</strain>
    </source>
</reference>
<organism evidence="15 16">
    <name type="scientific">Sugiyamaella lignohabitans</name>
    <dbReference type="NCBI Taxonomy" id="796027"/>
    <lineage>
        <taxon>Eukaryota</taxon>
        <taxon>Fungi</taxon>
        <taxon>Dikarya</taxon>
        <taxon>Ascomycota</taxon>
        <taxon>Saccharomycotina</taxon>
        <taxon>Dipodascomycetes</taxon>
        <taxon>Dipodascales</taxon>
        <taxon>Trichomonascaceae</taxon>
        <taxon>Sugiyamaella</taxon>
    </lineage>
</organism>
<accession>A0A167CSA0</accession>
<dbReference type="Gene3D" id="3.40.50.620">
    <property type="entry name" value="HUPs"/>
    <property type="match status" value="1"/>
</dbReference>
<dbReference type="NCBIfam" id="TIGR00434">
    <property type="entry name" value="cysH"/>
    <property type="match status" value="1"/>
</dbReference>
<dbReference type="SUPFAM" id="SSF52402">
    <property type="entry name" value="Adenine nucleotide alpha hydrolases-like"/>
    <property type="match status" value="1"/>
</dbReference>
<evidence type="ECO:0000256" key="10">
    <source>
        <dbReference type="ARBA" id="ARBA00078053"/>
    </source>
</evidence>
<dbReference type="Proteomes" id="UP000189580">
    <property type="component" value="Chromosome a"/>
</dbReference>
<sequence length="277" mass="31433">MSPSVVASIPAQNTGGQVSETQTVPKVTFTAKQLEHINKFAENMSAEEIIRWSIMTIPGLYQTTAFGLTGLVTLDIISKLFPDTHPIDLVFVDTLHHFQETLDLIERIKVRYPNVKLHIYKPDGCETREDFTKEFGPELWETNDTFYDYLVKVEPVQRAYSELNISAVFTGRRKTQGGQRGSIPIIEVVENGLIKINPLANWSFDQVNEYIKKNDVPYNALLDQGYRSVGDYHSTVPVKDGEDERAGRWKGKKKTECGIHETSRFSEFLKNKTATTV</sequence>
<keyword evidence="7" id="KW-0486">Methionine biosynthesis</keyword>
<dbReference type="FunFam" id="3.40.50.620:FF:000151">
    <property type="entry name" value="Phosphoadenosine phosphosulfate reductase"/>
    <property type="match status" value="1"/>
</dbReference>
<dbReference type="KEGG" id="slb:AWJ20_282"/>
<evidence type="ECO:0000313" key="15">
    <source>
        <dbReference type="EMBL" id="ANB12049.1"/>
    </source>
</evidence>
<dbReference type="GO" id="GO:0019379">
    <property type="term" value="P:sulfate assimilation, phosphoadenylyl sulfate reduction by phosphoadenylyl-sulfate reductase (thioredoxin)"/>
    <property type="evidence" value="ECO:0007669"/>
    <property type="project" value="EnsemblFungi"/>
</dbReference>
<keyword evidence="4" id="KW-0028">Amino-acid biosynthesis</keyword>
<dbReference type="GO" id="GO:0006750">
    <property type="term" value="P:glutathione biosynthetic process"/>
    <property type="evidence" value="ECO:0007669"/>
    <property type="project" value="EnsemblFungi"/>
</dbReference>
<feature type="domain" description="Phosphoadenosine phosphosulphate reductase" evidence="14">
    <location>
        <begin position="61"/>
        <end position="237"/>
    </location>
</feature>
<dbReference type="NCBIfam" id="NF002537">
    <property type="entry name" value="PRK02090.1"/>
    <property type="match status" value="1"/>
</dbReference>
<evidence type="ECO:0000256" key="5">
    <source>
        <dbReference type="ARBA" id="ARBA00022857"/>
    </source>
</evidence>
<evidence type="ECO:0000259" key="14">
    <source>
        <dbReference type="Pfam" id="PF01507"/>
    </source>
</evidence>
<dbReference type="CDD" id="cd23945">
    <property type="entry name" value="PAPS_reductase"/>
    <property type="match status" value="1"/>
</dbReference>
<dbReference type="InterPro" id="IPR004511">
    <property type="entry name" value="PAPS/APS_Rdtase"/>
</dbReference>
<evidence type="ECO:0000256" key="13">
    <source>
        <dbReference type="SAM" id="MobiDB-lite"/>
    </source>
</evidence>
<keyword evidence="6" id="KW-0560">Oxidoreductase</keyword>
<dbReference type="InterPro" id="IPR014729">
    <property type="entry name" value="Rossmann-like_a/b/a_fold"/>
</dbReference>
<evidence type="ECO:0000256" key="3">
    <source>
        <dbReference type="ARBA" id="ARBA00013096"/>
    </source>
</evidence>
<keyword evidence="5" id="KW-0521">NADP</keyword>
<dbReference type="PIRSF" id="PIRSF000857">
    <property type="entry name" value="PAPS_reductase"/>
    <property type="match status" value="1"/>
</dbReference>
<evidence type="ECO:0000313" key="16">
    <source>
        <dbReference type="Proteomes" id="UP000189580"/>
    </source>
</evidence>
<dbReference type="PANTHER" id="PTHR46509:SF1">
    <property type="entry name" value="PHOSPHOADENOSINE PHOSPHOSULFATE REDUCTASE"/>
    <property type="match status" value="1"/>
</dbReference>
<dbReference type="InterPro" id="IPR002500">
    <property type="entry name" value="PAPS_reduct_dom"/>
</dbReference>
<dbReference type="GO" id="GO:0019344">
    <property type="term" value="P:cysteine biosynthetic process"/>
    <property type="evidence" value="ECO:0007669"/>
    <property type="project" value="UniProtKB-KW"/>
</dbReference>
<keyword evidence="8" id="KW-0198">Cysteine biosynthesis</keyword>
<evidence type="ECO:0000256" key="8">
    <source>
        <dbReference type="ARBA" id="ARBA00023192"/>
    </source>
</evidence>
<dbReference type="GeneID" id="30034773"/>
<dbReference type="AlphaFoldDB" id="A0A167CSA0"/>
<dbReference type="InterPro" id="IPR011800">
    <property type="entry name" value="PAPS_reductase_CysH"/>
</dbReference>
<name>A0A167CSA0_9ASCO</name>
<dbReference type="Pfam" id="PF01507">
    <property type="entry name" value="PAPS_reduct"/>
    <property type="match status" value="1"/>
</dbReference>
<dbReference type="OrthoDB" id="7869097at2759"/>
<comment type="similarity">
    <text evidence="2">Belongs to the PAPS reductase family. CysH subfamily.</text>
</comment>
<protein>
    <recommendedName>
        <fullName evidence="3">phosphoadenylyl-sulfate reductase (thioredoxin)</fullName>
        <ecNumber evidence="3">1.8.4.8</ecNumber>
    </recommendedName>
    <alternativeName>
        <fullName evidence="10">3'-phosphoadenylylsulfate reductase</fullName>
    </alternativeName>
    <alternativeName>
        <fullName evidence="12">PAPS reductase, thioredoxin dependent</fullName>
    </alternativeName>
    <alternativeName>
        <fullName evidence="11">PAdoPS reductase</fullName>
    </alternativeName>
</protein>
<dbReference type="GO" id="GO:0009086">
    <property type="term" value="P:methionine biosynthetic process"/>
    <property type="evidence" value="ECO:0007669"/>
    <property type="project" value="UniProtKB-KW"/>
</dbReference>